<evidence type="ECO:0000313" key="3">
    <source>
        <dbReference type="Proteomes" id="UP000800041"/>
    </source>
</evidence>
<gene>
    <name evidence="2" type="ORF">K402DRAFT_394023</name>
</gene>
<reference evidence="2" key="1">
    <citation type="journal article" date="2020" name="Stud. Mycol.">
        <title>101 Dothideomycetes genomes: a test case for predicting lifestyles and emergence of pathogens.</title>
        <authorList>
            <person name="Haridas S."/>
            <person name="Albert R."/>
            <person name="Binder M."/>
            <person name="Bloem J."/>
            <person name="Labutti K."/>
            <person name="Salamov A."/>
            <person name="Andreopoulos B."/>
            <person name="Baker S."/>
            <person name="Barry K."/>
            <person name="Bills G."/>
            <person name="Bluhm B."/>
            <person name="Cannon C."/>
            <person name="Castanera R."/>
            <person name="Culley D."/>
            <person name="Daum C."/>
            <person name="Ezra D."/>
            <person name="Gonzalez J."/>
            <person name="Henrissat B."/>
            <person name="Kuo A."/>
            <person name="Liang C."/>
            <person name="Lipzen A."/>
            <person name="Lutzoni F."/>
            <person name="Magnuson J."/>
            <person name="Mondo S."/>
            <person name="Nolan M."/>
            <person name="Ohm R."/>
            <person name="Pangilinan J."/>
            <person name="Park H.-J."/>
            <person name="Ramirez L."/>
            <person name="Alfaro M."/>
            <person name="Sun H."/>
            <person name="Tritt A."/>
            <person name="Yoshinaga Y."/>
            <person name="Zwiers L.-H."/>
            <person name="Turgeon B."/>
            <person name="Goodwin S."/>
            <person name="Spatafora J."/>
            <person name="Crous P."/>
            <person name="Grigoriev I."/>
        </authorList>
    </citation>
    <scope>NUCLEOTIDE SEQUENCE</scope>
    <source>
        <strain evidence="2">CBS 113979</strain>
    </source>
</reference>
<proteinExistence type="predicted"/>
<dbReference type="Proteomes" id="UP000800041">
    <property type="component" value="Unassembled WGS sequence"/>
</dbReference>
<feature type="compositionally biased region" description="Low complexity" evidence="1">
    <location>
        <begin position="64"/>
        <end position="81"/>
    </location>
</feature>
<dbReference type="AlphaFoldDB" id="A0A6G1GYY1"/>
<sequence>MPAGFAGFPRDPSTGKSVGTAQSFLSSLKSTKSSSSKIWSAMSGTSPKHSSTTTSSSKAKEAEASSYRTSTDTTSTLPTYSEATTQRSA</sequence>
<protein>
    <submittedName>
        <fullName evidence="2">Uncharacterized protein</fullName>
    </submittedName>
</protein>
<keyword evidence="3" id="KW-1185">Reference proteome</keyword>
<evidence type="ECO:0000313" key="2">
    <source>
        <dbReference type="EMBL" id="KAF1986173.1"/>
    </source>
</evidence>
<dbReference type="EMBL" id="ML977158">
    <property type="protein sequence ID" value="KAF1986173.1"/>
    <property type="molecule type" value="Genomic_DNA"/>
</dbReference>
<organism evidence="2 3">
    <name type="scientific">Aulographum hederae CBS 113979</name>
    <dbReference type="NCBI Taxonomy" id="1176131"/>
    <lineage>
        <taxon>Eukaryota</taxon>
        <taxon>Fungi</taxon>
        <taxon>Dikarya</taxon>
        <taxon>Ascomycota</taxon>
        <taxon>Pezizomycotina</taxon>
        <taxon>Dothideomycetes</taxon>
        <taxon>Pleosporomycetidae</taxon>
        <taxon>Aulographales</taxon>
        <taxon>Aulographaceae</taxon>
    </lineage>
</organism>
<feature type="compositionally biased region" description="Low complexity" evidence="1">
    <location>
        <begin position="23"/>
        <end position="43"/>
    </location>
</feature>
<feature type="region of interest" description="Disordered" evidence="1">
    <location>
        <begin position="1"/>
        <end position="89"/>
    </location>
</feature>
<accession>A0A6G1GYY1</accession>
<name>A0A6G1GYY1_9PEZI</name>
<evidence type="ECO:0000256" key="1">
    <source>
        <dbReference type="SAM" id="MobiDB-lite"/>
    </source>
</evidence>